<evidence type="ECO:0000313" key="6">
    <source>
        <dbReference type="RefSeq" id="XP_036364225.1"/>
    </source>
</evidence>
<evidence type="ECO:0000313" key="2">
    <source>
        <dbReference type="Proteomes" id="UP000515154"/>
    </source>
</evidence>
<evidence type="ECO:0000313" key="3">
    <source>
        <dbReference type="RefSeq" id="XP_036364222.1"/>
    </source>
</evidence>
<sequence>MYAELQCQTQEERLQRELNITFYNLDKQRQVMLQGITCDQHKWRKKLLKYQLQIEINKFNNLFSDKSQETVRQMTSLSQNLTQKSEQDILLNLKKVGDSCDANQGKRLRRVLFSKYMNQVFNRSTGARSVNQTRQLRSSDGTTSSQQGNNAFLRDATRLSSFGYRRNIDKSEIFSGKSVQLPKLANTNGRENRSH</sequence>
<organism evidence="2 6">
    <name type="scientific">Octopus sinensis</name>
    <name type="common">East Asian common octopus</name>
    <dbReference type="NCBI Taxonomy" id="2607531"/>
    <lineage>
        <taxon>Eukaryota</taxon>
        <taxon>Metazoa</taxon>
        <taxon>Spiralia</taxon>
        <taxon>Lophotrochozoa</taxon>
        <taxon>Mollusca</taxon>
        <taxon>Cephalopoda</taxon>
        <taxon>Coleoidea</taxon>
        <taxon>Octopodiformes</taxon>
        <taxon>Octopoda</taxon>
        <taxon>Incirrata</taxon>
        <taxon>Octopodidae</taxon>
        <taxon>Octopus</taxon>
    </lineage>
</organism>
<proteinExistence type="predicted"/>
<reference evidence="3 4" key="1">
    <citation type="submission" date="2025-08" db="UniProtKB">
        <authorList>
            <consortium name="RefSeq"/>
        </authorList>
    </citation>
    <scope>IDENTIFICATION</scope>
</reference>
<name>A0A7E6FAA3_9MOLL</name>
<feature type="compositionally biased region" description="Polar residues" evidence="1">
    <location>
        <begin position="129"/>
        <end position="150"/>
    </location>
</feature>
<evidence type="ECO:0000313" key="5">
    <source>
        <dbReference type="RefSeq" id="XP_036364224.1"/>
    </source>
</evidence>
<dbReference type="RefSeq" id="XP_036364224.1">
    <property type="nucleotide sequence ID" value="XM_036508331.1"/>
</dbReference>
<protein>
    <submittedName>
        <fullName evidence="3 4">Uncharacterized protein LOC118765800</fullName>
    </submittedName>
</protein>
<dbReference type="RefSeq" id="XP_036364225.1">
    <property type="nucleotide sequence ID" value="XM_036508332.1"/>
</dbReference>
<keyword evidence="2" id="KW-1185">Reference proteome</keyword>
<evidence type="ECO:0000313" key="7">
    <source>
        <dbReference type="RefSeq" id="XP_036364226.1"/>
    </source>
</evidence>
<gene>
    <name evidence="3 4 5 6 7" type="primary">LOC118765800</name>
</gene>
<dbReference type="RefSeq" id="XP_036364223.1">
    <property type="nucleotide sequence ID" value="XM_036508330.1"/>
</dbReference>
<dbReference type="RefSeq" id="XP_036364222.1">
    <property type="nucleotide sequence ID" value="XM_036508329.1"/>
</dbReference>
<dbReference type="Proteomes" id="UP000515154">
    <property type="component" value="Linkage group LG13"/>
</dbReference>
<evidence type="ECO:0000256" key="1">
    <source>
        <dbReference type="SAM" id="MobiDB-lite"/>
    </source>
</evidence>
<evidence type="ECO:0000313" key="4">
    <source>
        <dbReference type="RefSeq" id="XP_036364223.1"/>
    </source>
</evidence>
<dbReference type="RefSeq" id="XP_036364226.1">
    <property type="nucleotide sequence ID" value="XM_036508333.1"/>
</dbReference>
<dbReference type="AlphaFoldDB" id="A0A7E6FAA3"/>
<accession>A0A7E6FAA3</accession>
<dbReference type="KEGG" id="osn:118765800"/>
<feature type="region of interest" description="Disordered" evidence="1">
    <location>
        <begin position="129"/>
        <end position="152"/>
    </location>
</feature>